<evidence type="ECO:0000259" key="5">
    <source>
        <dbReference type="Pfam" id="PF17954"/>
    </source>
</evidence>
<organism evidence="6 7">
    <name type="scientific">Paenimyroides ummariense</name>
    <dbReference type="NCBI Taxonomy" id="913024"/>
    <lineage>
        <taxon>Bacteria</taxon>
        <taxon>Pseudomonadati</taxon>
        <taxon>Bacteroidota</taxon>
        <taxon>Flavobacteriia</taxon>
        <taxon>Flavobacteriales</taxon>
        <taxon>Flavobacteriaceae</taxon>
        <taxon>Paenimyroides</taxon>
    </lineage>
</organism>
<evidence type="ECO:0008006" key="8">
    <source>
        <dbReference type="Google" id="ProtNLM"/>
    </source>
</evidence>
<evidence type="ECO:0000313" key="7">
    <source>
        <dbReference type="Proteomes" id="UP000199036"/>
    </source>
</evidence>
<comment type="cofactor">
    <cofactor evidence="2">
        <name>Fe cation</name>
        <dbReference type="ChEBI" id="CHEBI:24875"/>
    </cofactor>
    <text evidence="2">Binds 1 Fe cation per subunit.</text>
</comment>
<dbReference type="PIRSF" id="PIRSF006232">
    <property type="entry name" value="Pirin"/>
    <property type="match status" value="1"/>
</dbReference>
<feature type="binding site" evidence="2">
    <location>
        <position position="61"/>
    </location>
    <ligand>
        <name>Fe cation</name>
        <dbReference type="ChEBI" id="CHEBI:24875"/>
    </ligand>
</feature>
<dbReference type="InterPro" id="IPR014710">
    <property type="entry name" value="RmlC-like_jellyroll"/>
</dbReference>
<dbReference type="OrthoDB" id="321327at2"/>
<dbReference type="Pfam" id="PF17954">
    <property type="entry name" value="Pirin_C_2"/>
    <property type="match status" value="1"/>
</dbReference>
<dbReference type="PANTHER" id="PTHR43212">
    <property type="entry name" value="QUERCETIN 2,3-DIOXYGENASE"/>
    <property type="match status" value="1"/>
</dbReference>
<accession>A0A1I5BY65</accession>
<dbReference type="AlphaFoldDB" id="A0A1I5BY65"/>
<dbReference type="STRING" id="913024.SAMN05421741_1114"/>
<sequence length="238" mass="26614">MAKYTVHKAASRGYADHDWLKSYHTFSFAGYFNPERVHFGALRVLNDDYVAAGRGFGAHPHQNMEIVSIPLEGKLAHKDSTGSEGIIQKGEIQFMSAGTGVTHSEMNGSATEAVKFLQIWIIPNKMNITPRYGQMEYAVNDNEIKTLIQPETAEGTLRLQQNAWFKMAKFDAGKETTITVEDPKNNGIYIFLLNGSIEVDGNQLETRDAIGIWEAENVTIKTNNKSEFLVIEVPMNQN</sequence>
<proteinExistence type="inferred from homology"/>
<gene>
    <name evidence="6" type="ORF">SAMN05421741_1114</name>
</gene>
<dbReference type="PANTHER" id="PTHR43212:SF3">
    <property type="entry name" value="QUERCETIN 2,3-DIOXYGENASE"/>
    <property type="match status" value="1"/>
</dbReference>
<feature type="domain" description="Quercetin 2,3-dioxygenase C-terminal cupin" evidence="5">
    <location>
        <begin position="150"/>
        <end position="233"/>
    </location>
</feature>
<dbReference type="CDD" id="cd02910">
    <property type="entry name" value="cupin_Yhhw_N"/>
    <property type="match status" value="1"/>
</dbReference>
<feature type="domain" description="Pirin N-terminal" evidence="4">
    <location>
        <begin position="13"/>
        <end position="121"/>
    </location>
</feature>
<dbReference type="InterPro" id="IPR003829">
    <property type="entry name" value="Pirin_N_dom"/>
</dbReference>
<name>A0A1I5BY65_9FLAO</name>
<dbReference type="Proteomes" id="UP000199036">
    <property type="component" value="Unassembled WGS sequence"/>
</dbReference>
<feature type="binding site" evidence="2">
    <location>
        <position position="105"/>
    </location>
    <ligand>
        <name>Fe cation</name>
        <dbReference type="ChEBI" id="CHEBI:24875"/>
    </ligand>
</feature>
<evidence type="ECO:0000256" key="1">
    <source>
        <dbReference type="ARBA" id="ARBA00008416"/>
    </source>
</evidence>
<dbReference type="Pfam" id="PF02678">
    <property type="entry name" value="Pirin"/>
    <property type="match status" value="1"/>
</dbReference>
<evidence type="ECO:0000256" key="3">
    <source>
        <dbReference type="RuleBase" id="RU003457"/>
    </source>
</evidence>
<evidence type="ECO:0000259" key="4">
    <source>
        <dbReference type="Pfam" id="PF02678"/>
    </source>
</evidence>
<feature type="binding site" evidence="2">
    <location>
        <position position="103"/>
    </location>
    <ligand>
        <name>Fe cation</name>
        <dbReference type="ChEBI" id="CHEBI:24875"/>
    </ligand>
</feature>
<dbReference type="Gene3D" id="2.60.120.10">
    <property type="entry name" value="Jelly Rolls"/>
    <property type="match status" value="2"/>
</dbReference>
<reference evidence="7" key="1">
    <citation type="submission" date="2016-10" db="EMBL/GenBank/DDBJ databases">
        <authorList>
            <person name="Varghese N."/>
            <person name="Submissions S."/>
        </authorList>
    </citation>
    <scope>NUCLEOTIDE SEQUENCE [LARGE SCALE GENOMIC DNA]</scope>
    <source>
        <strain evidence="7">DS-12</strain>
    </source>
</reference>
<dbReference type="InterPro" id="IPR041602">
    <property type="entry name" value="Quercetinase_C"/>
</dbReference>
<dbReference type="InterPro" id="IPR011051">
    <property type="entry name" value="RmlC_Cupin_sf"/>
</dbReference>
<dbReference type="RefSeq" id="WP_091522826.1">
    <property type="nucleotide sequence ID" value="NZ_FOVI01000011.1"/>
</dbReference>
<keyword evidence="7" id="KW-1185">Reference proteome</keyword>
<keyword evidence="2" id="KW-0479">Metal-binding</keyword>
<dbReference type="GO" id="GO:0046872">
    <property type="term" value="F:metal ion binding"/>
    <property type="evidence" value="ECO:0007669"/>
    <property type="project" value="UniProtKB-KW"/>
</dbReference>
<dbReference type="EMBL" id="FOVI01000011">
    <property type="protein sequence ID" value="SFN79261.1"/>
    <property type="molecule type" value="Genomic_DNA"/>
</dbReference>
<evidence type="ECO:0000256" key="2">
    <source>
        <dbReference type="PIRSR" id="PIRSR006232-1"/>
    </source>
</evidence>
<comment type="similarity">
    <text evidence="1 3">Belongs to the pirin family.</text>
</comment>
<evidence type="ECO:0000313" key="6">
    <source>
        <dbReference type="EMBL" id="SFN79261.1"/>
    </source>
</evidence>
<dbReference type="InterPro" id="IPR012093">
    <property type="entry name" value="Pirin"/>
</dbReference>
<dbReference type="SUPFAM" id="SSF51182">
    <property type="entry name" value="RmlC-like cupins"/>
    <property type="match status" value="1"/>
</dbReference>
<keyword evidence="2" id="KW-0408">Iron</keyword>
<protein>
    <recommendedName>
        <fullName evidence="8">Pirin N-terminal domain-containing protein</fullName>
    </recommendedName>
</protein>
<feature type="binding site" evidence="2">
    <location>
        <position position="59"/>
    </location>
    <ligand>
        <name>Fe cation</name>
        <dbReference type="ChEBI" id="CHEBI:24875"/>
    </ligand>
</feature>